<keyword evidence="2" id="KW-1133">Transmembrane helix</keyword>
<proteinExistence type="predicted"/>
<gene>
    <name evidence="3" type="ORF">EDD76_1146</name>
</gene>
<reference evidence="3 4" key="1">
    <citation type="submission" date="2019-03" db="EMBL/GenBank/DDBJ databases">
        <title>Genomic Encyclopedia of Type Strains, Phase IV (KMG-IV): sequencing the most valuable type-strain genomes for metagenomic binning, comparative biology and taxonomic classification.</title>
        <authorList>
            <person name="Goeker M."/>
        </authorList>
    </citation>
    <scope>NUCLEOTIDE SEQUENCE [LARGE SCALE GENOMIC DNA]</scope>
    <source>
        <strain evidence="3 4">DSM 100556</strain>
    </source>
</reference>
<keyword evidence="4" id="KW-1185">Reference proteome</keyword>
<evidence type="ECO:0000256" key="2">
    <source>
        <dbReference type="SAM" id="Phobius"/>
    </source>
</evidence>
<evidence type="ECO:0000313" key="4">
    <source>
        <dbReference type="Proteomes" id="UP000295718"/>
    </source>
</evidence>
<dbReference type="OrthoDB" id="2005135at2"/>
<dbReference type="SUPFAM" id="SSF54523">
    <property type="entry name" value="Pili subunits"/>
    <property type="match status" value="1"/>
</dbReference>
<evidence type="ECO:0000313" key="3">
    <source>
        <dbReference type="EMBL" id="TCL55597.1"/>
    </source>
</evidence>
<dbReference type="RefSeq" id="WP_051869302.1">
    <property type="nucleotide sequence ID" value="NZ_JPNB01000001.1"/>
</dbReference>
<dbReference type="NCBIfam" id="TIGR02532">
    <property type="entry name" value="IV_pilin_GFxxxE"/>
    <property type="match status" value="1"/>
</dbReference>
<evidence type="ECO:0000256" key="1">
    <source>
        <dbReference type="ARBA" id="ARBA00022481"/>
    </source>
</evidence>
<sequence length="165" mass="17327">MKRNNKITNNKGFSLVELIIVIAIMAILIGILAPQFTRYVERSRRSTDIQNVAAMISVLQIYASDPMITTNRLDAAAVASNNTITLSTTGTPVTTNAALTAALGTDPAVGAMQLKSSNWTAAPGNVVLTVTVNANGTVGVTSNTRVTDPTTGEVTTDIIEGIYTD</sequence>
<dbReference type="EMBL" id="SLUO01000014">
    <property type="protein sequence ID" value="TCL55597.1"/>
    <property type="molecule type" value="Genomic_DNA"/>
</dbReference>
<keyword evidence="1" id="KW-0488">Methylation</keyword>
<dbReference type="InterPro" id="IPR045584">
    <property type="entry name" value="Pilin-like"/>
</dbReference>
<dbReference type="GO" id="GO:0015627">
    <property type="term" value="C:type II protein secretion system complex"/>
    <property type="evidence" value="ECO:0007669"/>
    <property type="project" value="InterPro"/>
</dbReference>
<dbReference type="GO" id="GO:0015628">
    <property type="term" value="P:protein secretion by the type II secretion system"/>
    <property type="evidence" value="ECO:0007669"/>
    <property type="project" value="InterPro"/>
</dbReference>
<keyword evidence="2" id="KW-0812">Transmembrane</keyword>
<dbReference type="PRINTS" id="PR00813">
    <property type="entry name" value="BCTERIALGSPG"/>
</dbReference>
<protein>
    <submittedName>
        <fullName evidence="3">Type IV pilus assembly protein PilA</fullName>
    </submittedName>
</protein>
<dbReference type="Pfam" id="PF07963">
    <property type="entry name" value="N_methyl"/>
    <property type="match status" value="1"/>
</dbReference>
<keyword evidence="2" id="KW-0472">Membrane</keyword>
<name>A0A4R1QQC6_9FIRM</name>
<dbReference type="STRING" id="1469948.GCA_000732725_01102"/>
<dbReference type="Gene3D" id="3.30.700.10">
    <property type="entry name" value="Glycoprotein, Type 4 Pilin"/>
    <property type="match status" value="1"/>
</dbReference>
<dbReference type="PROSITE" id="PS00409">
    <property type="entry name" value="PROKAR_NTER_METHYL"/>
    <property type="match status" value="1"/>
</dbReference>
<dbReference type="AlphaFoldDB" id="A0A4R1QQC6"/>
<dbReference type="PANTHER" id="PTHR30093">
    <property type="entry name" value="GENERAL SECRETION PATHWAY PROTEIN G"/>
    <property type="match status" value="1"/>
</dbReference>
<feature type="transmembrane region" description="Helical" evidence="2">
    <location>
        <begin position="12"/>
        <end position="33"/>
    </location>
</feature>
<dbReference type="Proteomes" id="UP000295718">
    <property type="component" value="Unassembled WGS sequence"/>
</dbReference>
<accession>A0A4R1QQC6</accession>
<dbReference type="InterPro" id="IPR012902">
    <property type="entry name" value="N_methyl_site"/>
</dbReference>
<organism evidence="3 4">
    <name type="scientific">Kineothrix alysoides</name>
    <dbReference type="NCBI Taxonomy" id="1469948"/>
    <lineage>
        <taxon>Bacteria</taxon>
        <taxon>Bacillati</taxon>
        <taxon>Bacillota</taxon>
        <taxon>Clostridia</taxon>
        <taxon>Lachnospirales</taxon>
        <taxon>Lachnospiraceae</taxon>
        <taxon>Kineothrix</taxon>
    </lineage>
</organism>
<comment type="caution">
    <text evidence="3">The sequence shown here is derived from an EMBL/GenBank/DDBJ whole genome shotgun (WGS) entry which is preliminary data.</text>
</comment>
<dbReference type="InterPro" id="IPR000983">
    <property type="entry name" value="Bac_GSPG_pilin"/>
</dbReference>